<dbReference type="PANTHER" id="PTHR12358">
    <property type="entry name" value="SPHINGOSINE KINASE"/>
    <property type="match status" value="1"/>
</dbReference>
<dbReference type="GO" id="GO:0001727">
    <property type="term" value="F:lipid kinase activity"/>
    <property type="evidence" value="ECO:0007669"/>
    <property type="project" value="TreeGrafter"/>
</dbReference>
<reference evidence="3" key="1">
    <citation type="submission" date="2023-01" db="EMBL/GenBank/DDBJ databases">
        <title>Metagenome sequencing of chrysophaentin producing Chrysophaeum taylorii.</title>
        <authorList>
            <person name="Davison J."/>
            <person name="Bewley C."/>
        </authorList>
    </citation>
    <scope>NUCLEOTIDE SEQUENCE</scope>
    <source>
        <strain evidence="3">NIES-1699</strain>
    </source>
</reference>
<evidence type="ECO:0000256" key="1">
    <source>
        <dbReference type="SAM" id="MobiDB-lite"/>
    </source>
</evidence>
<feature type="domain" description="DAGKc" evidence="2">
    <location>
        <begin position="84"/>
        <end position="224"/>
    </location>
</feature>
<comment type="caution">
    <text evidence="3">The sequence shown here is derived from an EMBL/GenBank/DDBJ whole genome shotgun (WGS) entry which is preliminary data.</text>
</comment>
<dbReference type="CDD" id="cd01653">
    <property type="entry name" value="GATase1"/>
    <property type="match status" value="1"/>
</dbReference>
<accession>A0AAD7U872</accession>
<dbReference type="InterPro" id="IPR017438">
    <property type="entry name" value="ATP-NAD_kinase_N"/>
</dbReference>
<organism evidence="3 4">
    <name type="scientific">Chrysophaeum taylorii</name>
    <dbReference type="NCBI Taxonomy" id="2483200"/>
    <lineage>
        <taxon>Eukaryota</taxon>
        <taxon>Sar</taxon>
        <taxon>Stramenopiles</taxon>
        <taxon>Ochrophyta</taxon>
        <taxon>Pelagophyceae</taxon>
        <taxon>Pelagomonadales</taxon>
        <taxon>Pelagomonadaceae</taxon>
        <taxon>Chrysophaeum</taxon>
    </lineage>
</organism>
<keyword evidence="4" id="KW-1185">Reference proteome</keyword>
<dbReference type="PANTHER" id="PTHR12358:SF31">
    <property type="entry name" value="ACYLGLYCEROL KINASE, MITOCHONDRIAL"/>
    <property type="match status" value="1"/>
</dbReference>
<dbReference type="InterPro" id="IPR050187">
    <property type="entry name" value="Lipid_Phosphate_FormReg"/>
</dbReference>
<dbReference type="GO" id="GO:0046512">
    <property type="term" value="P:sphingosine biosynthetic process"/>
    <property type="evidence" value="ECO:0007669"/>
    <property type="project" value="TreeGrafter"/>
</dbReference>
<dbReference type="Pfam" id="PF00781">
    <property type="entry name" value="DAGK_cat"/>
    <property type="match status" value="1"/>
</dbReference>
<dbReference type="InterPro" id="IPR001206">
    <property type="entry name" value="Diacylglycerol_kinase_cat_dom"/>
</dbReference>
<dbReference type="InterPro" id="IPR016064">
    <property type="entry name" value="NAD/diacylglycerol_kinase_sf"/>
</dbReference>
<name>A0AAD7U872_9STRA</name>
<proteinExistence type="predicted"/>
<dbReference type="Gene3D" id="3.40.50.10330">
    <property type="entry name" value="Probable inorganic polyphosphate/atp-NAD kinase, domain 1"/>
    <property type="match status" value="1"/>
</dbReference>
<feature type="compositionally biased region" description="Polar residues" evidence="1">
    <location>
        <begin position="415"/>
        <end position="427"/>
    </location>
</feature>
<dbReference type="SUPFAM" id="SSF111331">
    <property type="entry name" value="NAD kinase/diacylglycerol kinase-like"/>
    <property type="match status" value="1"/>
</dbReference>
<gene>
    <name evidence="3" type="ORF">CTAYLR_001885</name>
</gene>
<dbReference type="AlphaFoldDB" id="A0AAD7U872"/>
<evidence type="ECO:0000313" key="3">
    <source>
        <dbReference type="EMBL" id="KAJ8600026.1"/>
    </source>
</evidence>
<protein>
    <recommendedName>
        <fullName evidence="2">DAGKc domain-containing protein</fullName>
    </recommendedName>
</protein>
<dbReference type="SMART" id="SM00046">
    <property type="entry name" value="DAGKc"/>
    <property type="match status" value="1"/>
</dbReference>
<dbReference type="GO" id="GO:0016020">
    <property type="term" value="C:membrane"/>
    <property type="evidence" value="ECO:0007669"/>
    <property type="project" value="TreeGrafter"/>
</dbReference>
<dbReference type="PROSITE" id="PS50146">
    <property type="entry name" value="DAGK"/>
    <property type="match status" value="1"/>
</dbReference>
<evidence type="ECO:0000313" key="4">
    <source>
        <dbReference type="Proteomes" id="UP001230188"/>
    </source>
</evidence>
<dbReference type="GO" id="GO:0005737">
    <property type="term" value="C:cytoplasm"/>
    <property type="evidence" value="ECO:0007669"/>
    <property type="project" value="TreeGrafter"/>
</dbReference>
<dbReference type="Proteomes" id="UP001230188">
    <property type="component" value="Unassembled WGS sequence"/>
</dbReference>
<dbReference type="GO" id="GO:0016773">
    <property type="term" value="F:phosphotransferase activity, alcohol group as acceptor"/>
    <property type="evidence" value="ECO:0007669"/>
    <property type="project" value="UniProtKB-ARBA"/>
</dbReference>
<feature type="region of interest" description="Disordered" evidence="1">
    <location>
        <begin position="406"/>
        <end position="427"/>
    </location>
</feature>
<evidence type="ECO:0000259" key="2">
    <source>
        <dbReference type="PROSITE" id="PS50146"/>
    </source>
</evidence>
<dbReference type="Gene3D" id="2.60.200.40">
    <property type="match status" value="1"/>
</dbReference>
<sequence>MNSLHDVVVERDVVSIGDKTYPFLDILGVRSYTKGVEVVLCEKPGVGCMGGSGERRLRSEKVAVEDPSAVASEVRAAVKAATPNAPNRVLVFVNPSSGTGRASKVYQRSVKPVLRAAGIEIDLVVTSRENEAFEKCAGGFDDPPGGILVVGGDGTLSEVVRGLVARDADLLAIPLGHAPGGTGNACAQSIAHQCGDACSGVDAAYYVAKGTTRPLDLLRVELADGSVVPSFLSIEWAIIADIDLGSDSLRCLGDARFTLAAIYRLLCLRKYCGTLSYLPEEEEEEVSREKTPDSTSFCSTRLPPLAEPLPDSWVQVEATTFQLAMALNLSHIDATTLLAPRARLDDGAIHLVWTAEGTGCCAALNLADTMIKFEDGTHIDKTSVNTIKCRAFRLVPSRADTSRLAIDGEEFRGPSASSPRHNITTAP</sequence>
<dbReference type="EMBL" id="JAQMWT010000531">
    <property type="protein sequence ID" value="KAJ8600026.1"/>
    <property type="molecule type" value="Genomic_DNA"/>
</dbReference>